<dbReference type="OrthoDB" id="69313at2"/>
<reference evidence="2 3" key="1">
    <citation type="submission" date="2016-07" db="EMBL/GenBank/DDBJ databases">
        <title>Draft genome sequence of Prauserella sp. YIM 121212, isolated from alkaline soil.</title>
        <authorList>
            <person name="Ruckert C."/>
            <person name="Albersmeier A."/>
            <person name="Jiang C.-L."/>
            <person name="Jiang Y."/>
            <person name="Kalinowski J."/>
            <person name="Schneider O."/>
            <person name="Winkler A."/>
            <person name="Zotchev S.B."/>
        </authorList>
    </citation>
    <scope>NUCLEOTIDE SEQUENCE [LARGE SCALE GENOMIC DNA]</scope>
    <source>
        <strain evidence="2 3">YIM 121212</strain>
    </source>
</reference>
<dbReference type="PANTHER" id="PTHR13696:SF99">
    <property type="entry name" value="COBYRINIC ACID AC-DIAMIDE SYNTHASE"/>
    <property type="match status" value="1"/>
</dbReference>
<dbReference type="SUPFAM" id="SSF52540">
    <property type="entry name" value="P-loop containing nucleoside triphosphate hydrolases"/>
    <property type="match status" value="1"/>
</dbReference>
<proteinExistence type="predicted"/>
<organism evidence="2 3">
    <name type="scientific">Prauserella flavalba</name>
    <dbReference type="NCBI Taxonomy" id="1477506"/>
    <lineage>
        <taxon>Bacteria</taxon>
        <taxon>Bacillati</taxon>
        <taxon>Actinomycetota</taxon>
        <taxon>Actinomycetes</taxon>
        <taxon>Pseudonocardiales</taxon>
        <taxon>Pseudonocardiaceae</taxon>
        <taxon>Prauserella</taxon>
    </lineage>
</organism>
<accession>A0A318LKW2</accession>
<dbReference type="PIRSF" id="PIRSF009320">
    <property type="entry name" value="Nuc_binding_HP_1000"/>
    <property type="match status" value="1"/>
</dbReference>
<feature type="domain" description="AAA" evidence="1">
    <location>
        <begin position="1"/>
        <end position="172"/>
    </location>
</feature>
<protein>
    <submittedName>
        <fullName evidence="2">Cobyrinic acid a,c-diamide synthase</fullName>
    </submittedName>
</protein>
<dbReference type="AlphaFoldDB" id="A0A318LKW2"/>
<dbReference type="Proteomes" id="UP000247892">
    <property type="component" value="Unassembled WGS sequence"/>
</dbReference>
<evidence type="ECO:0000313" key="2">
    <source>
        <dbReference type="EMBL" id="PXY34018.1"/>
    </source>
</evidence>
<gene>
    <name evidence="2" type="ORF">BA062_17600</name>
</gene>
<dbReference type="RefSeq" id="WP_110338046.1">
    <property type="nucleotide sequence ID" value="NZ_MASU01000006.1"/>
</dbReference>
<comment type="caution">
    <text evidence="2">The sequence shown here is derived from an EMBL/GenBank/DDBJ whole genome shotgun (WGS) entry which is preliminary data.</text>
</comment>
<dbReference type="CDD" id="cd02042">
    <property type="entry name" value="ParAB_family"/>
    <property type="match status" value="1"/>
</dbReference>
<name>A0A318LKW2_9PSEU</name>
<keyword evidence="3" id="KW-1185">Reference proteome</keyword>
<evidence type="ECO:0000313" key="3">
    <source>
        <dbReference type="Proteomes" id="UP000247892"/>
    </source>
</evidence>
<sequence>MKVIASYNLKGGVGKTTAAVNLAYLASARGRRTLIWDLDPQGAATYLFRVKPKVKGGSTKLVGGARPVGAALKGTDFAGLDLLPADFTYRNMDLDLARSQHKTGKAARALARLLRELADDYDVVFLDTPPSLSLVSENVLHAADLVLVPIIPTVLALRTFDQLAEFVDTFDHDRPRLHAFFSMTDRRKALHREIIAELPRQRAGISPTTIPALAVIEQMAVRRAPLPCYAPKSAATRAFEALWSEIAELLPA</sequence>
<dbReference type="Pfam" id="PF13614">
    <property type="entry name" value="AAA_31"/>
    <property type="match status" value="1"/>
</dbReference>
<dbReference type="Gene3D" id="3.40.50.300">
    <property type="entry name" value="P-loop containing nucleotide triphosphate hydrolases"/>
    <property type="match status" value="1"/>
</dbReference>
<dbReference type="EMBL" id="MASU01000006">
    <property type="protein sequence ID" value="PXY34018.1"/>
    <property type="molecule type" value="Genomic_DNA"/>
</dbReference>
<dbReference type="InterPro" id="IPR025669">
    <property type="entry name" value="AAA_dom"/>
</dbReference>
<dbReference type="InterPro" id="IPR027417">
    <property type="entry name" value="P-loop_NTPase"/>
</dbReference>
<dbReference type="InterPro" id="IPR050678">
    <property type="entry name" value="DNA_Partitioning_ATPase"/>
</dbReference>
<dbReference type="PANTHER" id="PTHR13696">
    <property type="entry name" value="P-LOOP CONTAINING NUCLEOSIDE TRIPHOSPHATE HYDROLASE"/>
    <property type="match status" value="1"/>
</dbReference>
<evidence type="ECO:0000259" key="1">
    <source>
        <dbReference type="Pfam" id="PF13614"/>
    </source>
</evidence>